<dbReference type="Proteomes" id="UP000502421">
    <property type="component" value="Chromosome"/>
</dbReference>
<dbReference type="KEGG" id="coy:HF329_14975"/>
<dbReference type="GO" id="GO:0003676">
    <property type="term" value="F:nucleic acid binding"/>
    <property type="evidence" value="ECO:0007669"/>
    <property type="project" value="InterPro"/>
</dbReference>
<evidence type="ECO:0000313" key="3">
    <source>
        <dbReference type="Proteomes" id="UP000502421"/>
    </source>
</evidence>
<accession>A0AAE6ZGC1</accession>
<reference evidence="3" key="1">
    <citation type="submission" date="2020-04" db="EMBL/GenBank/DDBJ databases">
        <authorList>
            <person name="Kittiwongwattana C."/>
        </authorList>
    </citation>
    <scope>NUCLEOTIDE SEQUENCE [LARGE SCALE GENOMIC DNA]</scope>
    <source>
        <strain evidence="3">1310</strain>
    </source>
</reference>
<dbReference type="PANTHER" id="PTHR30547:SF5">
    <property type="entry name" value="NUCLEASE YHCG-RELATED"/>
    <property type="match status" value="1"/>
</dbReference>
<dbReference type="EMBL" id="CP051205">
    <property type="protein sequence ID" value="QJB32555.1"/>
    <property type="molecule type" value="Genomic_DNA"/>
</dbReference>
<evidence type="ECO:0000313" key="2">
    <source>
        <dbReference type="EMBL" id="QJB32555.1"/>
    </source>
</evidence>
<sequence>MPKNFGVLLGRQYRTTTETKHFYIDLVFYNYILKCLVLIDLKIKELSHQDIGQMDMYVRLFEDRMKTEGDNPTIGIILCTEKDQTMEKYSVLEENKQLFASKYRLILPTEDELRQELEREKQIIREQIKGKE</sequence>
<protein>
    <submittedName>
        <fullName evidence="2">DUF1016 family protein</fullName>
    </submittedName>
</protein>
<dbReference type="AlphaFoldDB" id="A0AAE6ZGC1"/>
<dbReference type="Pfam" id="PF06250">
    <property type="entry name" value="YhcG_C"/>
    <property type="match status" value="1"/>
</dbReference>
<proteinExistence type="predicted"/>
<dbReference type="InterPro" id="IPR053148">
    <property type="entry name" value="PD-DEXK-like_domain"/>
</dbReference>
<dbReference type="PANTHER" id="PTHR30547">
    <property type="entry name" value="UNCHARACTERIZED PROTEIN YHCG-RELATED"/>
    <property type="match status" value="1"/>
</dbReference>
<organism evidence="2 3">
    <name type="scientific">Chitinophaga oryzae</name>
    <dbReference type="NCBI Taxonomy" id="2725414"/>
    <lineage>
        <taxon>Bacteria</taxon>
        <taxon>Pseudomonadati</taxon>
        <taxon>Bacteroidota</taxon>
        <taxon>Chitinophagia</taxon>
        <taxon>Chitinophagales</taxon>
        <taxon>Chitinophagaceae</taxon>
        <taxon>Chitinophaga</taxon>
    </lineage>
</organism>
<feature type="domain" description="YhcG PDDEXK nuclease" evidence="1">
    <location>
        <begin position="8"/>
        <end position="117"/>
    </location>
</feature>
<evidence type="ECO:0000259" key="1">
    <source>
        <dbReference type="Pfam" id="PF06250"/>
    </source>
</evidence>
<gene>
    <name evidence="2" type="ORF">HF329_14975</name>
</gene>
<dbReference type="InterPro" id="IPR011856">
    <property type="entry name" value="tRNA_endonuc-like_dom_sf"/>
</dbReference>
<dbReference type="Gene3D" id="3.40.1350.10">
    <property type="match status" value="1"/>
</dbReference>
<name>A0AAE6ZGC1_9BACT</name>
<dbReference type="InterPro" id="IPR009362">
    <property type="entry name" value="YhcG_C"/>
</dbReference>